<keyword evidence="2" id="KW-1185">Reference proteome</keyword>
<name>A0ACB7Z2L7_9ERIC</name>
<reference evidence="1 2" key="1">
    <citation type="journal article" date="2021" name="Hortic Res">
        <title>High-quality reference genome and annotation aids understanding of berry development for evergreen blueberry (Vaccinium darrowii).</title>
        <authorList>
            <person name="Yu J."/>
            <person name="Hulse-Kemp A.M."/>
            <person name="Babiker E."/>
            <person name="Staton M."/>
        </authorList>
    </citation>
    <scope>NUCLEOTIDE SEQUENCE [LARGE SCALE GENOMIC DNA]</scope>
    <source>
        <strain evidence="2">cv. NJ 8807/NJ 8810</strain>
        <tissue evidence="1">Young leaf</tissue>
    </source>
</reference>
<proteinExistence type="predicted"/>
<protein>
    <submittedName>
        <fullName evidence="1">Uncharacterized protein</fullName>
    </submittedName>
</protein>
<accession>A0ACB7Z2L7</accession>
<dbReference type="Proteomes" id="UP000828048">
    <property type="component" value="Chromosome 4"/>
</dbReference>
<organism evidence="1 2">
    <name type="scientific">Vaccinium darrowii</name>
    <dbReference type="NCBI Taxonomy" id="229202"/>
    <lineage>
        <taxon>Eukaryota</taxon>
        <taxon>Viridiplantae</taxon>
        <taxon>Streptophyta</taxon>
        <taxon>Embryophyta</taxon>
        <taxon>Tracheophyta</taxon>
        <taxon>Spermatophyta</taxon>
        <taxon>Magnoliopsida</taxon>
        <taxon>eudicotyledons</taxon>
        <taxon>Gunneridae</taxon>
        <taxon>Pentapetalae</taxon>
        <taxon>asterids</taxon>
        <taxon>Ericales</taxon>
        <taxon>Ericaceae</taxon>
        <taxon>Vaccinioideae</taxon>
        <taxon>Vaccinieae</taxon>
        <taxon>Vaccinium</taxon>
    </lineage>
</organism>
<sequence length="1181" mass="131509">MEQLRNRDCHLYSSVQPGNEELESTSQGFMPDHSSCLNSNRRPHEIRISEAKPVLNYSIQTGEEFEFMLDRVNPKQPFIPNTARDPNYTAGYSELKGMLGVSHTGSESGSDISMISAVEEKSRKDFERKNSSLYEHKSSYGSVQSVPRTSSDQSIYHGTLQEYASSGASEGSSTKIKVLCSFEGRILPRPRDGKLRYVGGETRIVRIRKDITWQELWQKAITIYNQTHSVKYQLPGEDLDALVSVSCDEDLHNMMEECNLLQDGEGSNRLRMFLFSLRDLQDAHFGLQNYDGDPEFQYVVAVNGMDVGSRKNSTLHGLASSSGNNLDELDRENVERDTGGATTDYGEVGTSPLTSYMISSSQSSQPIPPPFSSPYETHSQFYNGEMLHHVEAMLYPTPYVYNMNPPNYSPIGESSGLQPVHEIATQQKAEGQPSSVLCMHDSQMQVKELKQRSDVSIRQKGGDESTLSSSKYYHIPSQPVDGNLRDYFPAEEVSAVISTPEEEPKTSRSGGRHQESVQVSSPLCDVNPVQVPKADTSNGAFTPGYGNSESDPIDLGYLEPPLPPQRVFYSERIPREQAELLNRLSKSDDSHGSQFHHTNNSHCDVPQQGLVVEPVPPQTEQPISTKKPLHEDPHTIADGASQFKNLKQAVSKPFDDDEYASNEDRILKDENETNSMKEEDKNLLTGETPEVGSEFLAASLMASVSHQESSENGLPESQWRGEADSNFAVNRTQRDKQDSAWIESFREPSVGVSRPEGGDILIDINDRFPRDFLSDIFSKALLSEGSSGISPLQKDGAGLSLNIENQDPKHWSYFQKLAGGEFAQKDVSLIDQDHFGFSSGLPKVEEEAAISYKFSSFPTDDISLSHVDSQMKYDDDDQNDLTGTVGADTIALHLYYDSSQLKDSELMQFDNFEENEDGSRKTGLPPLDPSLGDFDISSLQIIRNEDLEELRELGSGTFGTVYHGKWRGTDVAIKRIKKSCFTGRSSEQERLTIEFWSEAEILSKLHHPNVVAFYGVVQDGPGATLATVTEFMVDGSLRHVLLRKDRHLDRRRRLIIAMDAAFGMEYLHSKNIVHFDLKCDNLLVNLKDPSRPICKVGDFGLSKIKRNTLVSGGVRGTLPWMAPELLNGSSNKVSEKVDVFSFGIVLWEILTGEEPYANMHYGAIIGGIVNNTLRPSIAKLL</sequence>
<comment type="caution">
    <text evidence="1">The sequence shown here is derived from an EMBL/GenBank/DDBJ whole genome shotgun (WGS) entry which is preliminary data.</text>
</comment>
<gene>
    <name evidence="1" type="ORF">Vadar_005990</name>
</gene>
<evidence type="ECO:0000313" key="1">
    <source>
        <dbReference type="EMBL" id="KAH7859831.1"/>
    </source>
</evidence>
<dbReference type="EMBL" id="CM037154">
    <property type="protein sequence ID" value="KAH7859831.1"/>
    <property type="molecule type" value="Genomic_DNA"/>
</dbReference>
<evidence type="ECO:0000313" key="2">
    <source>
        <dbReference type="Proteomes" id="UP000828048"/>
    </source>
</evidence>